<proteinExistence type="predicted"/>
<feature type="domain" description="B box-type" evidence="3">
    <location>
        <begin position="24"/>
        <end position="69"/>
    </location>
</feature>
<dbReference type="PROSITE" id="PS50119">
    <property type="entry name" value="ZF_BBOX"/>
    <property type="match status" value="1"/>
</dbReference>
<dbReference type="CDD" id="cd19757">
    <property type="entry name" value="Bbox1"/>
    <property type="match status" value="1"/>
</dbReference>
<keyword evidence="1" id="KW-0479">Metal-binding</keyword>
<evidence type="ECO:0000256" key="2">
    <source>
        <dbReference type="SAM" id="Coils"/>
    </source>
</evidence>
<reference evidence="4" key="1">
    <citation type="submission" date="2022-11" db="EMBL/GenBank/DDBJ databases">
        <title>Centuries of genome instability and evolution in soft-shell clam transmissible cancer (bioRxiv).</title>
        <authorList>
            <person name="Hart S.F.M."/>
            <person name="Yonemitsu M.A."/>
            <person name="Giersch R.M."/>
            <person name="Beal B.F."/>
            <person name="Arriagada G."/>
            <person name="Davis B.W."/>
            <person name="Ostrander E.A."/>
            <person name="Goff S.P."/>
            <person name="Metzger M.J."/>
        </authorList>
    </citation>
    <scope>NUCLEOTIDE SEQUENCE</scope>
    <source>
        <strain evidence="4">MELC-2E11</strain>
        <tissue evidence="4">Siphon/mantle</tissue>
    </source>
</reference>
<feature type="non-terminal residue" evidence="4">
    <location>
        <position position="236"/>
    </location>
</feature>
<name>A0ABY7FJY0_MYAAR</name>
<keyword evidence="5" id="KW-1185">Reference proteome</keyword>
<dbReference type="Proteomes" id="UP001164746">
    <property type="component" value="Chromosome 11"/>
</dbReference>
<accession>A0ABY7FJY0</accession>
<keyword evidence="2" id="KW-0175">Coiled coil</keyword>
<protein>
    <recommendedName>
        <fullName evidence="3">B box-type domain-containing protein</fullName>
    </recommendedName>
</protein>
<evidence type="ECO:0000256" key="1">
    <source>
        <dbReference type="PROSITE-ProRule" id="PRU00024"/>
    </source>
</evidence>
<evidence type="ECO:0000313" key="5">
    <source>
        <dbReference type="Proteomes" id="UP001164746"/>
    </source>
</evidence>
<dbReference type="EMBL" id="CP111022">
    <property type="protein sequence ID" value="WAR19556.1"/>
    <property type="molecule type" value="Genomic_DNA"/>
</dbReference>
<feature type="coiled-coil region" evidence="2">
    <location>
        <begin position="127"/>
        <end position="154"/>
    </location>
</feature>
<dbReference type="InterPro" id="IPR000315">
    <property type="entry name" value="Znf_B-box"/>
</dbReference>
<keyword evidence="1" id="KW-0862">Zinc</keyword>
<sequence length="236" mass="26538">MELTGAKSLTHSVLNASDGLIHDFECSLCLEDNVNTKAKFFCKNCSKGYCVTCVIHHNKLFKKHAVLGRNDVDKMCHSISLVENLAKGIHELAEFKQLPANVSKLTSSLNQVIQDMKKKQQLLKTSGKSTLKEIKALRDTLNQLLEELERRTVEQMDSVLADLDEMIQKDIDSCTNIHGQLKAFLDNVQSQDKGSEPSVYIGYRKCQDKMADAKKQLHEMAIKAEMTVSFQPDNHA</sequence>
<evidence type="ECO:0000313" key="4">
    <source>
        <dbReference type="EMBL" id="WAR19556.1"/>
    </source>
</evidence>
<keyword evidence="1" id="KW-0863">Zinc-finger</keyword>
<gene>
    <name evidence="4" type="ORF">MAR_001394</name>
</gene>
<evidence type="ECO:0000259" key="3">
    <source>
        <dbReference type="PROSITE" id="PS50119"/>
    </source>
</evidence>
<organism evidence="4 5">
    <name type="scientific">Mya arenaria</name>
    <name type="common">Soft-shell clam</name>
    <dbReference type="NCBI Taxonomy" id="6604"/>
    <lineage>
        <taxon>Eukaryota</taxon>
        <taxon>Metazoa</taxon>
        <taxon>Spiralia</taxon>
        <taxon>Lophotrochozoa</taxon>
        <taxon>Mollusca</taxon>
        <taxon>Bivalvia</taxon>
        <taxon>Autobranchia</taxon>
        <taxon>Heteroconchia</taxon>
        <taxon>Euheterodonta</taxon>
        <taxon>Imparidentia</taxon>
        <taxon>Neoheterodontei</taxon>
        <taxon>Myida</taxon>
        <taxon>Myoidea</taxon>
        <taxon>Myidae</taxon>
        <taxon>Mya</taxon>
    </lineage>
</organism>